<dbReference type="EMBL" id="JBHUII010000006">
    <property type="protein sequence ID" value="MFD2206651.1"/>
    <property type="molecule type" value="Genomic_DNA"/>
</dbReference>
<keyword evidence="2" id="KW-1185">Reference proteome</keyword>
<gene>
    <name evidence="1" type="ORF">ACFSKO_13540</name>
</gene>
<evidence type="ECO:0000313" key="1">
    <source>
        <dbReference type="EMBL" id="MFD2206651.1"/>
    </source>
</evidence>
<name>A0ABW5BMA8_9PROT</name>
<accession>A0ABW5BMA8</accession>
<dbReference type="InterPro" id="IPR010767">
    <property type="entry name" value="Phage_CGC-2007_Cje0229"/>
</dbReference>
<comment type="caution">
    <text evidence="1">The sequence shown here is derived from an EMBL/GenBank/DDBJ whole genome shotgun (WGS) entry which is preliminary data.</text>
</comment>
<dbReference type="RefSeq" id="WP_380252490.1">
    <property type="nucleotide sequence ID" value="NZ_JBHUII010000006.1"/>
</dbReference>
<proteinExistence type="predicted"/>
<reference evidence="2" key="1">
    <citation type="journal article" date="2019" name="Int. J. Syst. Evol. Microbiol.">
        <title>The Global Catalogue of Microorganisms (GCM) 10K type strain sequencing project: providing services to taxonomists for standard genome sequencing and annotation.</title>
        <authorList>
            <consortium name="The Broad Institute Genomics Platform"/>
            <consortium name="The Broad Institute Genome Sequencing Center for Infectious Disease"/>
            <person name="Wu L."/>
            <person name="Ma J."/>
        </authorList>
    </citation>
    <scope>NUCLEOTIDE SEQUENCE [LARGE SCALE GENOMIC DNA]</scope>
    <source>
        <strain evidence="2">CGMCC 4.7192</strain>
    </source>
</reference>
<protein>
    <submittedName>
        <fullName evidence="1">DUF1353 domain-containing protein</fullName>
    </submittedName>
</protein>
<dbReference type="Pfam" id="PF07087">
    <property type="entry name" value="DUF1353"/>
    <property type="match status" value="1"/>
</dbReference>
<evidence type="ECO:0000313" key="2">
    <source>
        <dbReference type="Proteomes" id="UP001597294"/>
    </source>
</evidence>
<organism evidence="1 2">
    <name type="scientific">Kiloniella antarctica</name>
    <dbReference type="NCBI Taxonomy" id="1550907"/>
    <lineage>
        <taxon>Bacteria</taxon>
        <taxon>Pseudomonadati</taxon>
        <taxon>Pseudomonadota</taxon>
        <taxon>Alphaproteobacteria</taxon>
        <taxon>Rhodospirillales</taxon>
        <taxon>Kiloniellaceae</taxon>
        <taxon>Kiloniella</taxon>
    </lineage>
</organism>
<dbReference type="Proteomes" id="UP001597294">
    <property type="component" value="Unassembled WGS sequence"/>
</dbReference>
<sequence length="134" mass="15708">MVYFPRYSTTDPALRWCTTKRVWILLEPITVYFVDDRGLRFSFTVPVGFETDLASIPRLLRGFIPQVGKHILPAIIHDWCYRDKSMMWLNKDDSDMLFRVGMEQAGVGRLRRTLMYSAVKYFGGWSYQSESPIL</sequence>